<evidence type="ECO:0000256" key="3">
    <source>
        <dbReference type="ARBA" id="ARBA00022692"/>
    </source>
</evidence>
<keyword evidence="5 6" id="KW-0472">Membrane</keyword>
<feature type="transmembrane region" description="Helical" evidence="6">
    <location>
        <begin position="88"/>
        <end position="109"/>
    </location>
</feature>
<feature type="transmembrane region" description="Helical" evidence="6">
    <location>
        <begin position="195"/>
        <end position="221"/>
    </location>
</feature>
<dbReference type="Gene3D" id="1.10.3860.10">
    <property type="entry name" value="Sodium:dicarboxylate symporter"/>
    <property type="match status" value="1"/>
</dbReference>
<feature type="transmembrane region" description="Helical" evidence="6">
    <location>
        <begin position="53"/>
        <end position="68"/>
    </location>
</feature>
<name>A0ABZ0UWJ4_9RICK</name>
<evidence type="ECO:0000256" key="5">
    <source>
        <dbReference type="ARBA" id="ARBA00023136"/>
    </source>
</evidence>
<evidence type="ECO:0000256" key="1">
    <source>
        <dbReference type="ARBA" id="ARBA00004141"/>
    </source>
</evidence>
<sequence>MMCISNLFAVLCSYYVGMLSQNMIATVINDDVVSEITLNPLFELTLPKLCDNAAGLLFGILLGIYTSTKKNNSLRQTAKKFADTANKFLHHIFIPVLPLFILGFILKLQHTGALNILFKNFLPLLLVLVTLHCLYIGTAYLITMNFNVTRMAAAIRNIVPAAIVGFSTMSSAAALPVLTAGAAKNVKDQELTQTIIPSIINTHMLGDALGIPLMALSLYIVEYHNLPEFSAYFAFAISYVLAKFAAAGVPGGTIIVMIPVLESSLQFTPEMSGIILMMYILFDPFCTTANVFGNGLFPIIFEKIWYGLKGCQISRSKW</sequence>
<gene>
    <name evidence="7" type="ORF">Trichorick_01299</name>
</gene>
<proteinExistence type="predicted"/>
<keyword evidence="8" id="KW-1185">Reference proteome</keyword>
<feature type="transmembrane region" description="Helical" evidence="6">
    <location>
        <begin position="154"/>
        <end position="175"/>
    </location>
</feature>
<protein>
    <submittedName>
        <fullName evidence="7">Dicarboxylate/amino acid:cation symporter C-terminal domain protein</fullName>
    </submittedName>
</protein>
<feature type="transmembrane region" description="Helical" evidence="6">
    <location>
        <begin position="121"/>
        <end position="142"/>
    </location>
</feature>
<organism evidence="7 8">
    <name type="scientific">Candidatus Trichorickettsia mobilis</name>
    <dbReference type="NCBI Taxonomy" id="1346319"/>
    <lineage>
        <taxon>Bacteria</taxon>
        <taxon>Pseudomonadati</taxon>
        <taxon>Pseudomonadota</taxon>
        <taxon>Alphaproteobacteria</taxon>
        <taxon>Rickettsiales</taxon>
        <taxon>Rickettsiaceae</taxon>
        <taxon>Rickettsieae</taxon>
        <taxon>Candidatus Trichorickettsia</taxon>
    </lineage>
</organism>
<dbReference type="PANTHER" id="PTHR42865">
    <property type="entry name" value="PROTON/GLUTAMATE-ASPARTATE SYMPORTER"/>
    <property type="match status" value="1"/>
</dbReference>
<dbReference type="InterPro" id="IPR001991">
    <property type="entry name" value="Na-dicarboxylate_symporter"/>
</dbReference>
<dbReference type="Pfam" id="PF00375">
    <property type="entry name" value="SDF"/>
    <property type="match status" value="1"/>
</dbReference>
<feature type="transmembrane region" description="Helical" evidence="6">
    <location>
        <begin position="273"/>
        <end position="293"/>
    </location>
</feature>
<accession>A0ABZ0UWJ4</accession>
<reference evidence="7 8" key="1">
    <citation type="submission" date="2022-10" db="EMBL/GenBank/DDBJ databases">
        <title>Host association and intracellularity evolved multiple times independently in the Rickettsiales.</title>
        <authorList>
            <person name="Castelli M."/>
            <person name="Nardi T."/>
            <person name="Gammuto L."/>
            <person name="Bellinzona G."/>
            <person name="Sabaneyeva E."/>
            <person name="Potekhin A."/>
            <person name="Serra V."/>
            <person name="Petroni G."/>
            <person name="Sassera D."/>
        </authorList>
    </citation>
    <scope>NUCLEOTIDE SEQUENCE [LARGE SCALE GENOMIC DNA]</scope>
    <source>
        <strain evidence="7 8">Kr 154-4</strain>
    </source>
</reference>
<evidence type="ECO:0000256" key="2">
    <source>
        <dbReference type="ARBA" id="ARBA00022448"/>
    </source>
</evidence>
<dbReference type="Proteomes" id="UP001326613">
    <property type="component" value="Chromosome"/>
</dbReference>
<keyword evidence="4 6" id="KW-1133">Transmembrane helix</keyword>
<keyword evidence="2" id="KW-0813">Transport</keyword>
<dbReference type="EMBL" id="CP112932">
    <property type="protein sequence ID" value="WPY01388.1"/>
    <property type="molecule type" value="Genomic_DNA"/>
</dbReference>
<feature type="transmembrane region" description="Helical" evidence="6">
    <location>
        <begin position="233"/>
        <end position="261"/>
    </location>
</feature>
<comment type="subcellular location">
    <subcellularLocation>
        <location evidence="1">Membrane</location>
        <topology evidence="1">Multi-pass membrane protein</topology>
    </subcellularLocation>
</comment>
<evidence type="ECO:0000313" key="8">
    <source>
        <dbReference type="Proteomes" id="UP001326613"/>
    </source>
</evidence>
<dbReference type="PANTHER" id="PTHR42865:SF8">
    <property type="entry name" value="SERINE_THREONINE TRANSPORTER SSTT"/>
    <property type="match status" value="1"/>
</dbReference>
<evidence type="ECO:0000256" key="6">
    <source>
        <dbReference type="SAM" id="Phobius"/>
    </source>
</evidence>
<dbReference type="SUPFAM" id="SSF118215">
    <property type="entry name" value="Proton glutamate symport protein"/>
    <property type="match status" value="1"/>
</dbReference>
<evidence type="ECO:0000313" key="7">
    <source>
        <dbReference type="EMBL" id="WPY01388.1"/>
    </source>
</evidence>
<evidence type="ECO:0000256" key="4">
    <source>
        <dbReference type="ARBA" id="ARBA00022989"/>
    </source>
</evidence>
<dbReference type="InterPro" id="IPR036458">
    <property type="entry name" value="Na:dicarbo_symporter_sf"/>
</dbReference>
<keyword evidence="3 6" id="KW-0812">Transmembrane</keyword>